<dbReference type="Proteomes" id="UP001153678">
    <property type="component" value="Unassembled WGS sequence"/>
</dbReference>
<accession>A0A9W4WLW8</accession>
<sequence length="151" mass="17696">DRIAEFLSKLFEKWNLIDKVIAEVSDNARNMINAFQSFNYQPKILNNALVCRDKYRETLRNVQQLINKNNSKILDPIQDVTTRWNSNYAVLQRLLFLKNAIYSLDLLNLLKPFVQITDIIGGSTYPTLIAVIIIRVRDSIEEQILNRWQDI</sequence>
<dbReference type="SUPFAM" id="SSF53098">
    <property type="entry name" value="Ribonuclease H-like"/>
    <property type="match status" value="1"/>
</dbReference>
<evidence type="ECO:0000313" key="1">
    <source>
        <dbReference type="EMBL" id="CAI2163648.1"/>
    </source>
</evidence>
<organism evidence="1 2">
    <name type="scientific">Funneliformis geosporum</name>
    <dbReference type="NCBI Taxonomy" id="1117311"/>
    <lineage>
        <taxon>Eukaryota</taxon>
        <taxon>Fungi</taxon>
        <taxon>Fungi incertae sedis</taxon>
        <taxon>Mucoromycota</taxon>
        <taxon>Glomeromycotina</taxon>
        <taxon>Glomeromycetes</taxon>
        <taxon>Glomerales</taxon>
        <taxon>Glomeraceae</taxon>
        <taxon>Funneliformis</taxon>
    </lineage>
</organism>
<reference evidence="1" key="1">
    <citation type="submission" date="2022-08" db="EMBL/GenBank/DDBJ databases">
        <authorList>
            <person name="Kallberg Y."/>
            <person name="Tangrot J."/>
            <person name="Rosling A."/>
        </authorList>
    </citation>
    <scope>NUCLEOTIDE SEQUENCE</scope>
    <source>
        <strain evidence="1">Wild A</strain>
    </source>
</reference>
<proteinExistence type="predicted"/>
<comment type="caution">
    <text evidence="1">The sequence shown here is derived from an EMBL/GenBank/DDBJ whole genome shotgun (WGS) entry which is preliminary data.</text>
</comment>
<keyword evidence="2" id="KW-1185">Reference proteome</keyword>
<dbReference type="EMBL" id="CAMKVN010000103">
    <property type="protein sequence ID" value="CAI2163648.1"/>
    <property type="molecule type" value="Genomic_DNA"/>
</dbReference>
<dbReference type="AlphaFoldDB" id="A0A9W4WLW8"/>
<name>A0A9W4WLW8_9GLOM</name>
<evidence type="ECO:0000313" key="2">
    <source>
        <dbReference type="Proteomes" id="UP001153678"/>
    </source>
</evidence>
<gene>
    <name evidence="1" type="ORF">FWILDA_LOCUS1175</name>
</gene>
<protein>
    <submittedName>
        <fullName evidence="1">9483_t:CDS:1</fullName>
    </submittedName>
</protein>
<feature type="non-terminal residue" evidence="1">
    <location>
        <position position="151"/>
    </location>
</feature>
<dbReference type="OrthoDB" id="2381924at2759"/>
<dbReference type="InterPro" id="IPR012337">
    <property type="entry name" value="RNaseH-like_sf"/>
</dbReference>